<dbReference type="PANTHER" id="PTHR24421">
    <property type="entry name" value="NITRATE/NITRITE SENSOR PROTEIN NARX-RELATED"/>
    <property type="match status" value="1"/>
</dbReference>
<feature type="region of interest" description="Disordered" evidence="4">
    <location>
        <begin position="190"/>
        <end position="209"/>
    </location>
</feature>
<reference evidence="5 6" key="1">
    <citation type="journal article" date="2019" name="Int. J. Syst. Evol. Microbiol.">
        <title>The Global Catalogue of Microorganisms (GCM) 10K type strain sequencing project: providing services to taxonomists for standard genome sequencing and annotation.</title>
        <authorList>
            <consortium name="The Broad Institute Genomics Platform"/>
            <consortium name="The Broad Institute Genome Sequencing Center for Infectious Disease"/>
            <person name="Wu L."/>
            <person name="Ma J."/>
        </authorList>
    </citation>
    <scope>NUCLEOTIDE SEQUENCE [LARGE SCALE GENOMIC DNA]</scope>
    <source>
        <strain evidence="5 6">JCM 15591</strain>
    </source>
</reference>
<feature type="region of interest" description="Disordered" evidence="4">
    <location>
        <begin position="115"/>
        <end position="151"/>
    </location>
</feature>
<dbReference type="InterPro" id="IPR050482">
    <property type="entry name" value="Sensor_HK_TwoCompSys"/>
</dbReference>
<keyword evidence="6" id="KW-1185">Reference proteome</keyword>
<protein>
    <submittedName>
        <fullName evidence="5">Uncharacterized protein</fullName>
    </submittedName>
</protein>
<dbReference type="EMBL" id="BAAAPN010000107">
    <property type="protein sequence ID" value="GAA1777984.1"/>
    <property type="molecule type" value="Genomic_DNA"/>
</dbReference>
<dbReference type="Proteomes" id="UP001501475">
    <property type="component" value="Unassembled WGS sequence"/>
</dbReference>
<evidence type="ECO:0000256" key="1">
    <source>
        <dbReference type="ARBA" id="ARBA00022679"/>
    </source>
</evidence>
<evidence type="ECO:0000313" key="5">
    <source>
        <dbReference type="EMBL" id="GAA1777984.1"/>
    </source>
</evidence>
<sequence>MHDTVLSSLSALARGSVDTTEPAVRQRLSAEADYLRGLIASTRSCSGMYLVGEIARTTREHAASGLRVHPHIADVPDDLPEEVERALGDCVREALTNVVRHSGTRQAWVTVVGSTPEHPLAGDNDVPVTDSGSHDTARHHGPLGSRAGRTHAQVQVTITDRGTGFDPAACRRGLGIDRSLIERMRDVGGSAAADSAPGQGTSVELRWPV</sequence>
<proteinExistence type="predicted"/>
<evidence type="ECO:0000256" key="4">
    <source>
        <dbReference type="SAM" id="MobiDB-lite"/>
    </source>
</evidence>
<keyword evidence="3" id="KW-0902">Two-component regulatory system</keyword>
<dbReference type="PANTHER" id="PTHR24421:SF61">
    <property type="entry name" value="OXYGEN SENSOR HISTIDINE KINASE NREB"/>
    <property type="match status" value="1"/>
</dbReference>
<dbReference type="SUPFAM" id="SSF55874">
    <property type="entry name" value="ATPase domain of HSP90 chaperone/DNA topoisomerase II/histidine kinase"/>
    <property type="match status" value="1"/>
</dbReference>
<dbReference type="Gene3D" id="3.30.565.10">
    <property type="entry name" value="Histidine kinase-like ATPase, C-terminal domain"/>
    <property type="match status" value="1"/>
</dbReference>
<evidence type="ECO:0000256" key="3">
    <source>
        <dbReference type="ARBA" id="ARBA00023012"/>
    </source>
</evidence>
<keyword evidence="2" id="KW-0418">Kinase</keyword>
<evidence type="ECO:0000256" key="2">
    <source>
        <dbReference type="ARBA" id="ARBA00022777"/>
    </source>
</evidence>
<organism evidence="5 6">
    <name type="scientific">Nostocoides vanveenii</name>
    <dbReference type="NCBI Taxonomy" id="330835"/>
    <lineage>
        <taxon>Bacteria</taxon>
        <taxon>Bacillati</taxon>
        <taxon>Actinomycetota</taxon>
        <taxon>Actinomycetes</taxon>
        <taxon>Micrococcales</taxon>
        <taxon>Intrasporangiaceae</taxon>
        <taxon>Nostocoides</taxon>
    </lineage>
</organism>
<dbReference type="RefSeq" id="WP_344069638.1">
    <property type="nucleotide sequence ID" value="NZ_BAAAPN010000107.1"/>
</dbReference>
<dbReference type="CDD" id="cd16917">
    <property type="entry name" value="HATPase_UhpB-NarQ-NarX-like"/>
    <property type="match status" value="1"/>
</dbReference>
<dbReference type="InterPro" id="IPR036890">
    <property type="entry name" value="HATPase_C_sf"/>
</dbReference>
<gene>
    <name evidence="5" type="ORF">GCM10009810_38700</name>
</gene>
<accession>A0ABN2L843</accession>
<keyword evidence="1" id="KW-0808">Transferase</keyword>
<evidence type="ECO:0000313" key="6">
    <source>
        <dbReference type="Proteomes" id="UP001501475"/>
    </source>
</evidence>
<name>A0ABN2L843_9MICO</name>
<comment type="caution">
    <text evidence="5">The sequence shown here is derived from an EMBL/GenBank/DDBJ whole genome shotgun (WGS) entry which is preliminary data.</text>
</comment>